<dbReference type="Gene3D" id="1.20.1740.10">
    <property type="entry name" value="Amino acid/polyamine transporter I"/>
    <property type="match status" value="1"/>
</dbReference>
<reference evidence="11 12" key="1">
    <citation type="submission" date="2016-05" db="EMBL/GenBank/DDBJ databases">
        <title>Draft genome sequence of a porcine commensal Rothia nasimurium.</title>
        <authorList>
            <person name="Gaiser R.A."/>
            <person name="Van Baarlen P."/>
            <person name="Wells J.M."/>
        </authorList>
    </citation>
    <scope>NUCLEOTIDE SEQUENCE [LARGE SCALE GENOMIC DNA]</scope>
    <source>
        <strain evidence="11 12">PT-32</strain>
    </source>
</reference>
<feature type="transmembrane region" description="Helical" evidence="9">
    <location>
        <begin position="103"/>
        <end position="125"/>
    </location>
</feature>
<evidence type="ECO:0000256" key="3">
    <source>
        <dbReference type="ARBA" id="ARBA00022448"/>
    </source>
</evidence>
<dbReference type="PANTHER" id="PTHR43495:SF2">
    <property type="entry name" value="D-SERINE_D-ALANINE_GLYCINE TRANSPORTER"/>
    <property type="match status" value="1"/>
</dbReference>
<keyword evidence="12" id="KW-1185">Reference proteome</keyword>
<feature type="transmembrane region" description="Helical" evidence="9">
    <location>
        <begin position="407"/>
        <end position="434"/>
    </location>
</feature>
<evidence type="ECO:0000313" key="11">
    <source>
        <dbReference type="EMBL" id="ORC25044.1"/>
    </source>
</evidence>
<feature type="transmembrane region" description="Helical" evidence="9">
    <location>
        <begin position="250"/>
        <end position="269"/>
    </location>
</feature>
<dbReference type="AlphaFoldDB" id="A0A1Y1RSF0"/>
<evidence type="ECO:0000256" key="5">
    <source>
        <dbReference type="ARBA" id="ARBA00022692"/>
    </source>
</evidence>
<keyword evidence="7 9" id="KW-1133">Transmembrane helix</keyword>
<organism evidence="11 12">
    <name type="scientific">Rothia nasimurium</name>
    <dbReference type="NCBI Taxonomy" id="85336"/>
    <lineage>
        <taxon>Bacteria</taxon>
        <taxon>Bacillati</taxon>
        <taxon>Actinomycetota</taxon>
        <taxon>Actinomycetes</taxon>
        <taxon>Micrococcales</taxon>
        <taxon>Micrococcaceae</taxon>
        <taxon>Rothia</taxon>
    </lineage>
</organism>
<dbReference type="GO" id="GO:0005886">
    <property type="term" value="C:plasma membrane"/>
    <property type="evidence" value="ECO:0007669"/>
    <property type="project" value="UniProtKB-SubCell"/>
</dbReference>
<evidence type="ECO:0000256" key="8">
    <source>
        <dbReference type="ARBA" id="ARBA00023136"/>
    </source>
</evidence>
<feature type="transmembrane region" description="Helical" evidence="9">
    <location>
        <begin position="345"/>
        <end position="363"/>
    </location>
</feature>
<dbReference type="Proteomes" id="UP000192359">
    <property type="component" value="Unassembled WGS sequence"/>
</dbReference>
<evidence type="ECO:0000256" key="7">
    <source>
        <dbReference type="ARBA" id="ARBA00022989"/>
    </source>
</evidence>
<dbReference type="InterPro" id="IPR004841">
    <property type="entry name" value="AA-permease/SLC12A_dom"/>
</dbReference>
<evidence type="ECO:0000256" key="2">
    <source>
        <dbReference type="ARBA" id="ARBA00008583"/>
    </source>
</evidence>
<protein>
    <submittedName>
        <fullName evidence="11">D-serine/D-alanine/glycine transporter</fullName>
    </submittedName>
</protein>
<dbReference type="InterPro" id="IPR004840">
    <property type="entry name" value="Amino_acid_permease_CS"/>
</dbReference>
<feature type="transmembrane region" description="Helical" evidence="9">
    <location>
        <begin position="205"/>
        <end position="229"/>
    </location>
</feature>
<proteinExistence type="inferred from homology"/>
<dbReference type="EMBL" id="LXWF01000001">
    <property type="protein sequence ID" value="ORC25044.1"/>
    <property type="molecule type" value="Genomic_DNA"/>
</dbReference>
<feature type="transmembrane region" description="Helical" evidence="9">
    <location>
        <begin position="369"/>
        <end position="395"/>
    </location>
</feature>
<comment type="similarity">
    <text evidence="2">Belongs to the amino acid-polyamine-organocation (APC) superfamily. Amino acid transporter (AAT) (TC 2.A.3.1) family.</text>
</comment>
<comment type="caution">
    <text evidence="11">The sequence shown here is derived from an EMBL/GenBank/DDBJ whole genome shotgun (WGS) entry which is preliminary data.</text>
</comment>
<comment type="subcellular location">
    <subcellularLocation>
        <location evidence="1">Cell membrane</location>
        <topology evidence="1">Multi-pass membrane protein</topology>
    </subcellularLocation>
</comment>
<dbReference type="RefSeq" id="WP_237225048.1">
    <property type="nucleotide sequence ID" value="NZ_LXWF01000001.1"/>
</dbReference>
<dbReference type="GO" id="GO:0055085">
    <property type="term" value="P:transmembrane transport"/>
    <property type="evidence" value="ECO:0007669"/>
    <property type="project" value="InterPro"/>
</dbReference>
<evidence type="ECO:0000256" key="4">
    <source>
        <dbReference type="ARBA" id="ARBA00022475"/>
    </source>
</evidence>
<evidence type="ECO:0000256" key="1">
    <source>
        <dbReference type="ARBA" id="ARBA00004651"/>
    </source>
</evidence>
<keyword evidence="3" id="KW-0813">Transport</keyword>
<feature type="transmembrane region" description="Helical" evidence="9">
    <location>
        <begin position="131"/>
        <end position="149"/>
    </location>
</feature>
<gene>
    <name evidence="11" type="ORF">A7979_08440</name>
</gene>
<evidence type="ECO:0000256" key="9">
    <source>
        <dbReference type="SAM" id="Phobius"/>
    </source>
</evidence>
<evidence type="ECO:0000313" key="12">
    <source>
        <dbReference type="Proteomes" id="UP000192359"/>
    </source>
</evidence>
<keyword evidence="5 9" id="KW-0812">Transmembrane</keyword>
<feature type="transmembrane region" description="Helical" evidence="9">
    <location>
        <begin position="161"/>
        <end position="185"/>
    </location>
</feature>
<feature type="transmembrane region" description="Helical" evidence="9">
    <location>
        <begin position="26"/>
        <end position="43"/>
    </location>
</feature>
<keyword evidence="6" id="KW-0029">Amino-acid transport</keyword>
<dbReference type="FunFam" id="1.20.1740.10:FF:000001">
    <property type="entry name" value="Amino acid permease"/>
    <property type="match status" value="1"/>
</dbReference>
<dbReference type="GO" id="GO:0006865">
    <property type="term" value="P:amino acid transport"/>
    <property type="evidence" value="ECO:0007669"/>
    <property type="project" value="UniProtKB-KW"/>
</dbReference>
<dbReference type="PIRSF" id="PIRSF006060">
    <property type="entry name" value="AA_transporter"/>
    <property type="match status" value="1"/>
</dbReference>
<feature type="transmembrane region" description="Helical" evidence="9">
    <location>
        <begin position="281"/>
        <end position="302"/>
    </location>
</feature>
<evidence type="ECO:0000259" key="10">
    <source>
        <dbReference type="Pfam" id="PF00324"/>
    </source>
</evidence>
<feature type="transmembrane region" description="Helical" evidence="9">
    <location>
        <begin position="49"/>
        <end position="69"/>
    </location>
</feature>
<dbReference type="PANTHER" id="PTHR43495">
    <property type="entry name" value="GABA PERMEASE"/>
    <property type="match status" value="1"/>
</dbReference>
<feature type="transmembrane region" description="Helical" evidence="9">
    <location>
        <begin position="440"/>
        <end position="459"/>
    </location>
</feature>
<dbReference type="PROSITE" id="PS00218">
    <property type="entry name" value="AMINO_ACID_PERMEASE_1"/>
    <property type="match status" value="1"/>
</dbReference>
<sequence>MAVADHNHSTPQATESLQRGLSNRHIQLIAIGGAIGTGLFMGSGKTISLAGPSLLLVYAIIGSVIFLVLRAMGELLLSNLNYKTFNDFITDILGPTVGFVMGWSYWFTWVVIGVADIIAITSYVHFWWPNLPAWIPALCLIGLLLALNLPSVKNFGEIEFWFALIKIVAIVLLIIVGLVMVVAGFTSPNGDRASIANLWNDGGFFPMGAAGFFAAFQIGIFAFLGAELIGTTAAETKDPTKTLPRAINAVPVRIIIFYVLTLAVILMVTPWRNINPEQSPFVEMFSLAGLGFAAHLVNFVVLTSATSSANSGIFSTSRMIYGLAQNGSAPSVFGRLSKNGVPRNGLFLTTVLLFSGLILLYAGDSLIAAFTLVTTVASVLTVVTWSLIMIAYILYRKTRPELHEASVYKLPGGVATCYVVLAFFVGVVVLLFMYEDTRQALIVMPVWYALLGAGWSLIYQRNRGQTLMARAEGKAKNRPH</sequence>
<name>A0A1Y1RSF0_9MICC</name>
<keyword evidence="8 9" id="KW-0472">Membrane</keyword>
<evidence type="ECO:0000256" key="6">
    <source>
        <dbReference type="ARBA" id="ARBA00022970"/>
    </source>
</evidence>
<keyword evidence="4" id="KW-1003">Cell membrane</keyword>
<accession>A0A1Y1RSF0</accession>
<dbReference type="Pfam" id="PF00324">
    <property type="entry name" value="AA_permease"/>
    <property type="match status" value="1"/>
</dbReference>
<feature type="domain" description="Amino acid permease/ SLC12A" evidence="10">
    <location>
        <begin position="25"/>
        <end position="466"/>
    </location>
</feature>